<proteinExistence type="evidence at transcript level"/>
<feature type="chain" id="PRO_5004735800" description="Salivary lipocalin" evidence="1">
    <location>
        <begin position="20"/>
        <end position="104"/>
    </location>
</feature>
<evidence type="ECO:0000256" key="1">
    <source>
        <dbReference type="SAM" id="SignalP"/>
    </source>
</evidence>
<dbReference type="Pfam" id="PF02098">
    <property type="entry name" value="His_binding"/>
    <property type="match status" value="1"/>
</dbReference>
<evidence type="ECO:0000313" key="2">
    <source>
        <dbReference type="EMBL" id="JAB81269.1"/>
    </source>
</evidence>
<organism evidence="2">
    <name type="scientific">Ixodes ricinus</name>
    <name type="common">Common tick</name>
    <name type="synonym">Acarus ricinus</name>
    <dbReference type="NCBI Taxonomy" id="34613"/>
    <lineage>
        <taxon>Eukaryota</taxon>
        <taxon>Metazoa</taxon>
        <taxon>Ecdysozoa</taxon>
        <taxon>Arthropoda</taxon>
        <taxon>Chelicerata</taxon>
        <taxon>Arachnida</taxon>
        <taxon>Acari</taxon>
        <taxon>Parasitiformes</taxon>
        <taxon>Ixodida</taxon>
        <taxon>Ixodoidea</taxon>
        <taxon>Ixodidae</taxon>
        <taxon>Ixodinae</taxon>
        <taxon>Ixodes</taxon>
    </lineage>
</organism>
<feature type="signal peptide" evidence="1">
    <location>
        <begin position="1"/>
        <end position="19"/>
    </location>
</feature>
<protein>
    <recommendedName>
        <fullName evidence="3">Salivary lipocalin</fullName>
    </recommendedName>
</protein>
<evidence type="ECO:0008006" key="3">
    <source>
        <dbReference type="Google" id="ProtNLM"/>
    </source>
</evidence>
<sequence>MKHAYWLISLYFFAVLVDAKPGDVRVDEDPNYWGYQDIKKALSNKDKKSWMFYRTLRSTDRAKNKCVYAEVKEKQDRGKVLQICAEIYKGRRNQGETNVICISL</sequence>
<dbReference type="GO" id="GO:0043176">
    <property type="term" value="F:amine binding"/>
    <property type="evidence" value="ECO:0007669"/>
    <property type="project" value="InterPro"/>
</dbReference>
<name>V5HSI5_IXORI</name>
<dbReference type="GO" id="GO:0030682">
    <property type="term" value="P:symbiont-mediated perturbation of host defenses"/>
    <property type="evidence" value="ECO:0007669"/>
    <property type="project" value="InterPro"/>
</dbReference>
<dbReference type="AlphaFoldDB" id="V5HSI5"/>
<keyword evidence="1" id="KW-0732">Signal</keyword>
<accession>V5HSI5</accession>
<dbReference type="InterPro" id="IPR012674">
    <property type="entry name" value="Calycin"/>
</dbReference>
<dbReference type="Gene3D" id="2.40.128.20">
    <property type="match status" value="1"/>
</dbReference>
<reference evidence="2" key="1">
    <citation type="journal article" date="2015" name="Sci. Rep.">
        <title>Tissue- and time-dependent transcription in Ixodes ricinus salivary glands and midguts when blood feeding on the vertebrate host.</title>
        <authorList>
            <person name="Kotsyfakis M."/>
            <person name="Schwarz A."/>
            <person name="Erhart J."/>
            <person name="Ribeiro J.M."/>
        </authorList>
    </citation>
    <scope>NUCLEOTIDE SEQUENCE</scope>
    <source>
        <tissue evidence="2">Salivary gland and midgut</tissue>
    </source>
</reference>
<dbReference type="InterPro" id="IPR002970">
    <property type="entry name" value="Tick_his-bd"/>
</dbReference>
<dbReference type="EMBL" id="GANP01003199">
    <property type="protein sequence ID" value="JAB81269.1"/>
    <property type="molecule type" value="mRNA"/>
</dbReference>